<feature type="region of interest" description="Disordered" evidence="1">
    <location>
        <begin position="502"/>
        <end position="533"/>
    </location>
</feature>
<evidence type="ECO:0000256" key="1">
    <source>
        <dbReference type="SAM" id="MobiDB-lite"/>
    </source>
</evidence>
<dbReference type="Gene3D" id="2.160.20.80">
    <property type="entry name" value="E3 ubiquitin-protein ligase SopA"/>
    <property type="match status" value="1"/>
</dbReference>
<dbReference type="InParanoid" id="A0A1J7ITP7"/>
<dbReference type="Proteomes" id="UP000182658">
    <property type="component" value="Unassembled WGS sequence"/>
</dbReference>
<evidence type="ECO:0000313" key="2">
    <source>
        <dbReference type="EMBL" id="OIW30555.1"/>
    </source>
</evidence>
<dbReference type="CDD" id="cd02440">
    <property type="entry name" value="AdoMet_MTases"/>
    <property type="match status" value="1"/>
</dbReference>
<feature type="region of interest" description="Disordered" evidence="1">
    <location>
        <begin position="1"/>
        <end position="29"/>
    </location>
</feature>
<feature type="region of interest" description="Disordered" evidence="1">
    <location>
        <begin position="462"/>
        <end position="483"/>
    </location>
</feature>
<organism evidence="2 3">
    <name type="scientific">Coniochaeta ligniaria NRRL 30616</name>
    <dbReference type="NCBI Taxonomy" id="1408157"/>
    <lineage>
        <taxon>Eukaryota</taxon>
        <taxon>Fungi</taxon>
        <taxon>Dikarya</taxon>
        <taxon>Ascomycota</taxon>
        <taxon>Pezizomycotina</taxon>
        <taxon>Sordariomycetes</taxon>
        <taxon>Sordariomycetidae</taxon>
        <taxon>Coniochaetales</taxon>
        <taxon>Coniochaetaceae</taxon>
        <taxon>Coniochaeta</taxon>
    </lineage>
</organism>
<keyword evidence="3" id="KW-1185">Reference proteome</keyword>
<sequence>MTLKITNLLNPTPDGGGTSNTGRRPSRADQATVNDLLEAIAIVESTKNRRVRDFDPANVDPSLDSFDTDSDDGIATPSSSVSGSDIVVPYFPDDNNPYFAVNKRVSIGQNHEAYRVIPGFLDPTYGKKPNTGTVKMTYRRGPVGNYSHVYDKSSSYIHPADPMETRRQAVNHKISLVARDGRLFLSKLVDTPMKMLFLGIGDGRLLFDVAYNYPFTKIIAVSDKLPNTIGIYVPRNVTFRVANLEQDWGNFDKHWECSYDLILMVSLFDTYSGDLWPLLSKAYTALQPNGCLEVHDHISPTEVTGTEPAWAHRELRGALVERLIPLTNSRCMAGNKMGQSMKSAGFIDVEHMMVRVPSNPHSIASGTATNHLTQQQRREVMCAELVQLNAFDNKVLEKLAQDLFVKGRKWSEERADEWVTEMAWEMEQVDILAYKPYFFTWGRKELIIPKKRTPKIVVVPATGQSQAAPPQAAPRSPASGCDPSGCDLSGCDPSGCDLSGRTPSGSHLSGCDLSGRTPSGSHLSHRSLAATPS</sequence>
<dbReference type="STRING" id="1408157.A0A1J7ITP7"/>
<feature type="region of interest" description="Disordered" evidence="1">
    <location>
        <begin position="53"/>
        <end position="79"/>
    </location>
</feature>
<evidence type="ECO:0000313" key="3">
    <source>
        <dbReference type="Proteomes" id="UP000182658"/>
    </source>
</evidence>
<reference evidence="2 3" key="1">
    <citation type="submission" date="2016-10" db="EMBL/GenBank/DDBJ databases">
        <title>Draft genome sequence of Coniochaeta ligniaria NRRL30616, a lignocellulolytic fungus for bioabatement of inhibitors in plant biomass hydrolysates.</title>
        <authorList>
            <consortium name="DOE Joint Genome Institute"/>
            <person name="Jimenez D.J."/>
            <person name="Hector R.E."/>
            <person name="Riley R."/>
            <person name="Sun H."/>
            <person name="Grigoriev I.V."/>
            <person name="Van Elsas J.D."/>
            <person name="Nichols N.N."/>
        </authorList>
    </citation>
    <scope>NUCLEOTIDE SEQUENCE [LARGE SCALE GENOMIC DNA]</scope>
    <source>
        <strain evidence="2 3">NRRL 30616</strain>
    </source>
</reference>
<dbReference type="OrthoDB" id="5242782at2759"/>
<dbReference type="SUPFAM" id="SSF53335">
    <property type="entry name" value="S-adenosyl-L-methionine-dependent methyltransferases"/>
    <property type="match status" value="1"/>
</dbReference>
<dbReference type="EMBL" id="KV875096">
    <property type="protein sequence ID" value="OIW30555.1"/>
    <property type="molecule type" value="Genomic_DNA"/>
</dbReference>
<dbReference type="InterPro" id="IPR029063">
    <property type="entry name" value="SAM-dependent_MTases_sf"/>
</dbReference>
<dbReference type="Gene3D" id="3.40.50.150">
    <property type="entry name" value="Vaccinia Virus protein VP39"/>
    <property type="match status" value="1"/>
</dbReference>
<evidence type="ECO:0008006" key="4">
    <source>
        <dbReference type="Google" id="ProtNLM"/>
    </source>
</evidence>
<accession>A0A1J7ITP7</accession>
<dbReference type="SUPFAM" id="SSF141571">
    <property type="entry name" value="Pentapeptide repeat-like"/>
    <property type="match status" value="1"/>
</dbReference>
<gene>
    <name evidence="2" type="ORF">CONLIGDRAFT_679336</name>
</gene>
<protein>
    <recommendedName>
        <fullName evidence="4">Methyltransferase domain-containing protein</fullName>
    </recommendedName>
</protein>
<feature type="compositionally biased region" description="Low complexity" evidence="1">
    <location>
        <begin position="462"/>
        <end position="479"/>
    </location>
</feature>
<name>A0A1J7ITP7_9PEZI</name>
<proteinExistence type="predicted"/>
<feature type="compositionally biased region" description="Polar residues" evidence="1">
    <location>
        <begin position="1"/>
        <end position="10"/>
    </location>
</feature>
<dbReference type="AlphaFoldDB" id="A0A1J7ITP7"/>